<evidence type="ECO:0000256" key="3">
    <source>
        <dbReference type="ARBA" id="ARBA00011738"/>
    </source>
</evidence>
<evidence type="ECO:0000313" key="8">
    <source>
        <dbReference type="Proteomes" id="UP000676649"/>
    </source>
</evidence>
<comment type="similarity">
    <text evidence="2 5">Belongs to the universal stress protein A family.</text>
</comment>
<sequence>MALYKHILLAVDFSDHSHAVANTAKQIAAQNQAKFSIVYVVDNLPLNSDPFGPIQFDVDLTQELLDNAKTRLKQVAATLEIPENQQWLEMGNPKLEIVRIAEEQQADLIVIGSHGRHGLALLLGSTANGVLHHAKVDVLAVRLKDS</sequence>
<accession>A0A975R9Z7</accession>
<comment type="subcellular location">
    <subcellularLocation>
        <location evidence="1 5">Cytoplasm</location>
    </subcellularLocation>
</comment>
<dbReference type="RefSeq" id="WP_215582240.1">
    <property type="nucleotide sequence ID" value="NZ_CP073754.1"/>
</dbReference>
<dbReference type="EMBL" id="CP073754">
    <property type="protein sequence ID" value="QWF70803.1"/>
    <property type="molecule type" value="Genomic_DNA"/>
</dbReference>
<dbReference type="KEGG" id="mpad:KEF85_16040"/>
<dbReference type="Proteomes" id="UP000676649">
    <property type="component" value="Chromosome"/>
</dbReference>
<evidence type="ECO:0000313" key="7">
    <source>
        <dbReference type="EMBL" id="QWF70803.1"/>
    </source>
</evidence>
<dbReference type="InterPro" id="IPR006015">
    <property type="entry name" value="Universal_stress_UspA"/>
</dbReference>
<reference evidence="7" key="1">
    <citation type="submission" date="2021-04" db="EMBL/GenBank/DDBJ databases">
        <title>Draft genome sequence data of methanotrophic Methylovulum sp. strain S1L and Methylomonas sp. strain S2AM isolated from boreal lake water columns.</title>
        <authorList>
            <person name="Rissanen A.J."/>
            <person name="Mangayil R."/>
            <person name="Svenning M.M."/>
            <person name="Khanongnuch R."/>
        </authorList>
    </citation>
    <scope>NUCLEOTIDE SEQUENCE</scope>
    <source>
        <strain evidence="7">S2AM</strain>
    </source>
</reference>
<gene>
    <name evidence="7" type="ORF">KEF85_16040</name>
</gene>
<dbReference type="Pfam" id="PF00582">
    <property type="entry name" value="Usp"/>
    <property type="match status" value="1"/>
</dbReference>
<feature type="domain" description="UspA" evidence="6">
    <location>
        <begin position="4"/>
        <end position="142"/>
    </location>
</feature>
<evidence type="ECO:0000256" key="1">
    <source>
        <dbReference type="ARBA" id="ARBA00004496"/>
    </source>
</evidence>
<dbReference type="AlphaFoldDB" id="A0A975R9Z7"/>
<protein>
    <recommendedName>
        <fullName evidence="5">Universal stress protein</fullName>
    </recommendedName>
</protein>
<name>A0A975R9Z7_9GAMM</name>
<comment type="subunit">
    <text evidence="3">Homodimer.</text>
</comment>
<evidence type="ECO:0000256" key="2">
    <source>
        <dbReference type="ARBA" id="ARBA00008791"/>
    </source>
</evidence>
<keyword evidence="8" id="KW-1185">Reference proteome</keyword>
<evidence type="ECO:0000256" key="4">
    <source>
        <dbReference type="ARBA" id="ARBA00022490"/>
    </source>
</evidence>
<dbReference type="PANTHER" id="PTHR46268">
    <property type="entry name" value="STRESS RESPONSE PROTEIN NHAX"/>
    <property type="match status" value="1"/>
</dbReference>
<dbReference type="InterPro" id="IPR006016">
    <property type="entry name" value="UspA"/>
</dbReference>
<dbReference type="PRINTS" id="PR01438">
    <property type="entry name" value="UNVRSLSTRESS"/>
</dbReference>
<evidence type="ECO:0000256" key="5">
    <source>
        <dbReference type="PIRNR" id="PIRNR006276"/>
    </source>
</evidence>
<dbReference type="SUPFAM" id="SSF52402">
    <property type="entry name" value="Adenine nucleotide alpha hydrolases-like"/>
    <property type="match status" value="1"/>
</dbReference>
<evidence type="ECO:0000259" key="6">
    <source>
        <dbReference type="Pfam" id="PF00582"/>
    </source>
</evidence>
<dbReference type="PANTHER" id="PTHR46268:SF23">
    <property type="entry name" value="UNIVERSAL STRESS PROTEIN A-RELATED"/>
    <property type="match status" value="1"/>
</dbReference>
<dbReference type="Gene3D" id="3.40.50.620">
    <property type="entry name" value="HUPs"/>
    <property type="match status" value="1"/>
</dbReference>
<dbReference type="PIRSF" id="PIRSF006276">
    <property type="entry name" value="UspA"/>
    <property type="match status" value="1"/>
</dbReference>
<keyword evidence="4 5" id="KW-0963">Cytoplasm</keyword>
<dbReference type="InterPro" id="IPR014729">
    <property type="entry name" value="Rossmann-like_a/b/a_fold"/>
</dbReference>
<proteinExistence type="inferred from homology"/>
<organism evidence="7 8">
    <name type="scientific">Methylomonas paludis</name>
    <dbReference type="NCBI Taxonomy" id="1173101"/>
    <lineage>
        <taxon>Bacteria</taxon>
        <taxon>Pseudomonadati</taxon>
        <taxon>Pseudomonadota</taxon>
        <taxon>Gammaproteobacteria</taxon>
        <taxon>Methylococcales</taxon>
        <taxon>Methylococcaceae</taxon>
        <taxon>Methylomonas</taxon>
    </lineage>
</organism>
<dbReference type="GO" id="GO:0005737">
    <property type="term" value="C:cytoplasm"/>
    <property type="evidence" value="ECO:0007669"/>
    <property type="project" value="UniProtKB-SubCell"/>
</dbReference>